<dbReference type="EMBL" id="JACCCU010000001">
    <property type="protein sequence ID" value="NYF89684.1"/>
    <property type="molecule type" value="Genomic_DNA"/>
</dbReference>
<reference evidence="1 2" key="1">
    <citation type="submission" date="2020-07" db="EMBL/GenBank/DDBJ databases">
        <title>Genomic Encyclopedia of Type Strains, Phase IV (KMG-V): Genome sequencing to study the core and pangenomes of soil and plant-associated prokaryotes.</title>
        <authorList>
            <person name="Whitman W."/>
        </authorList>
    </citation>
    <scope>NUCLEOTIDE SEQUENCE [LARGE SCALE GENOMIC DNA]</scope>
    <source>
        <strain evidence="1 2">M8UP22</strain>
    </source>
</reference>
<dbReference type="Proteomes" id="UP000564385">
    <property type="component" value="Unassembled WGS sequence"/>
</dbReference>
<dbReference type="AlphaFoldDB" id="A0A852VGW8"/>
<name>A0A852VGW8_9BACT</name>
<gene>
    <name evidence="1" type="ORF">HDF08_001751</name>
</gene>
<protein>
    <recommendedName>
        <fullName evidence="3">SRPBCC family protein</fullName>
    </recommendedName>
</protein>
<evidence type="ECO:0000313" key="2">
    <source>
        <dbReference type="Proteomes" id="UP000564385"/>
    </source>
</evidence>
<comment type="caution">
    <text evidence="1">The sequence shown here is derived from an EMBL/GenBank/DDBJ whole genome shotgun (WGS) entry which is preliminary data.</text>
</comment>
<sequence>MIFSHEAPIPLPVSSIRLDEWLFHLSEKEYMACARGHRAIGTNGGEHFDGMVNVESMAGALLIQHYRTKQLEADYVKLFSERSRGYLMHLLPFTLQVGWEMQVSSVSAEESKLRCTIDVMNPPWIRFAGFFNATNYWIHRHLIEETNGFARDLTQKGGK</sequence>
<proteinExistence type="predicted"/>
<accession>A0A852VGW8</accession>
<evidence type="ECO:0000313" key="1">
    <source>
        <dbReference type="EMBL" id="NYF89684.1"/>
    </source>
</evidence>
<organism evidence="1 2">
    <name type="scientific">Tunturiibacter lichenicola</name>
    <dbReference type="NCBI Taxonomy" id="2051959"/>
    <lineage>
        <taxon>Bacteria</taxon>
        <taxon>Pseudomonadati</taxon>
        <taxon>Acidobacteriota</taxon>
        <taxon>Terriglobia</taxon>
        <taxon>Terriglobales</taxon>
        <taxon>Acidobacteriaceae</taxon>
        <taxon>Tunturiibacter</taxon>
    </lineage>
</organism>
<evidence type="ECO:0008006" key="3">
    <source>
        <dbReference type="Google" id="ProtNLM"/>
    </source>
</evidence>